<dbReference type="Gene3D" id="2.40.37.10">
    <property type="entry name" value="Lyase, Ornithine Decarboxylase, Chain A, domain 1"/>
    <property type="match status" value="1"/>
</dbReference>
<dbReference type="AlphaFoldDB" id="A0A8J6GDC4"/>
<dbReference type="EC" id="4.1.1.17" evidence="3"/>
<evidence type="ECO:0000259" key="5">
    <source>
        <dbReference type="Pfam" id="PF00278"/>
    </source>
</evidence>
<accession>A0A8J6GDC4</accession>
<dbReference type="Proteomes" id="UP000710432">
    <property type="component" value="Unassembled WGS sequence"/>
</dbReference>
<dbReference type="PANTHER" id="PTHR11482:SF42">
    <property type="entry name" value="ORNITHINE DECARBOXYLASE"/>
    <property type="match status" value="1"/>
</dbReference>
<dbReference type="SUPFAM" id="SSF50621">
    <property type="entry name" value="Alanine racemase C-terminal domain-like"/>
    <property type="match status" value="1"/>
</dbReference>
<dbReference type="InterPro" id="IPR022643">
    <property type="entry name" value="De-COase2_C"/>
</dbReference>
<dbReference type="Pfam" id="PF00278">
    <property type="entry name" value="Orn_DAP_Arg_deC"/>
    <property type="match status" value="1"/>
</dbReference>
<evidence type="ECO:0000256" key="2">
    <source>
        <dbReference type="ARBA" id="ARBA00034115"/>
    </source>
</evidence>
<evidence type="ECO:0000256" key="1">
    <source>
        <dbReference type="ARBA" id="ARBA00022793"/>
    </source>
</evidence>
<evidence type="ECO:0000313" key="7">
    <source>
        <dbReference type="Proteomes" id="UP000710432"/>
    </source>
</evidence>
<keyword evidence="1" id="KW-0210">Decarboxylase</keyword>
<keyword evidence="1" id="KW-0456">Lyase</keyword>
<gene>
    <name evidence="6" type="ORF">LTLLF_159360</name>
</gene>
<dbReference type="PANTHER" id="PTHR11482">
    <property type="entry name" value="ARGININE/DIAMINOPIMELATE/ORNITHINE DECARBOXYLASE"/>
    <property type="match status" value="1"/>
</dbReference>
<comment type="pathway">
    <text evidence="2">Amine and polyamine biosynthesis; putrescine biosynthesis via L-ornithine pathway; putrescine from L-ornithine: step 1/1.</text>
</comment>
<evidence type="ECO:0000313" key="6">
    <source>
        <dbReference type="EMBL" id="KAH0509279.1"/>
    </source>
</evidence>
<protein>
    <recommendedName>
        <fullName evidence="3">ornithine decarboxylase</fullName>
        <ecNumber evidence="3">4.1.1.17</ecNumber>
    </recommendedName>
</protein>
<dbReference type="GO" id="GO:0033387">
    <property type="term" value="P:putrescine biosynthetic process from arginine, via ornithine"/>
    <property type="evidence" value="ECO:0007669"/>
    <property type="project" value="TreeGrafter"/>
</dbReference>
<evidence type="ECO:0000256" key="4">
    <source>
        <dbReference type="ARBA" id="ARBA00049127"/>
    </source>
</evidence>
<dbReference type="InterPro" id="IPR002433">
    <property type="entry name" value="Orn_de-COase"/>
</dbReference>
<dbReference type="EMBL" id="JAATJU010022913">
    <property type="protein sequence ID" value="KAH0509279.1"/>
    <property type="molecule type" value="Genomic_DNA"/>
</dbReference>
<reference evidence="6" key="1">
    <citation type="submission" date="2020-03" db="EMBL/GenBank/DDBJ databases">
        <title>Studies in the Genomics of Life Span.</title>
        <authorList>
            <person name="Glass D."/>
        </authorList>
    </citation>
    <scope>NUCLEOTIDE SEQUENCE</scope>
    <source>
        <strain evidence="6">LTLLF</strain>
        <tissue evidence="6">Muscle</tissue>
    </source>
</reference>
<evidence type="ECO:0000256" key="3">
    <source>
        <dbReference type="ARBA" id="ARBA00034138"/>
    </source>
</evidence>
<feature type="domain" description="Orn/DAP/Arg decarboxylase 2 C-terminal" evidence="5">
    <location>
        <begin position="40"/>
        <end position="168"/>
    </location>
</feature>
<dbReference type="GO" id="GO:0005737">
    <property type="term" value="C:cytoplasm"/>
    <property type="evidence" value="ECO:0007669"/>
    <property type="project" value="TreeGrafter"/>
</dbReference>
<comment type="catalytic activity">
    <reaction evidence="4">
        <text>L-ornithine + H(+) = putrescine + CO2</text>
        <dbReference type="Rhea" id="RHEA:22964"/>
        <dbReference type="ChEBI" id="CHEBI:15378"/>
        <dbReference type="ChEBI" id="CHEBI:16526"/>
        <dbReference type="ChEBI" id="CHEBI:46911"/>
        <dbReference type="ChEBI" id="CHEBI:326268"/>
        <dbReference type="EC" id="4.1.1.17"/>
    </reaction>
</comment>
<sequence length="232" mass="26439">MISFQKEEFDCHILNEVFTAKDILDQNIQELSSSDDKEAFYVADLGNILRNHLRWCDQPSSGQVLPTSLWDESHSRARQILCRSAFTLAINIIAKKTVWKEQTSSDDKDESNEQTSMHYVNDGVHGSFNCILYDHTHVKALLPKRPKPDEKYYSSSIWGPTRDGLDWIDGFQRPSVYYVTSRLIWQLTKQIQSHGFPPEVEEQDVGTLPMSCARESGMDRHPAACASANISV</sequence>
<name>A0A8J6GDC4_MICOH</name>
<comment type="caution">
    <text evidence="6">The sequence shown here is derived from an EMBL/GenBank/DDBJ whole genome shotgun (WGS) entry which is preliminary data.</text>
</comment>
<dbReference type="GO" id="GO:0004586">
    <property type="term" value="F:ornithine decarboxylase activity"/>
    <property type="evidence" value="ECO:0007669"/>
    <property type="project" value="UniProtKB-EC"/>
</dbReference>
<proteinExistence type="predicted"/>
<organism evidence="6 7">
    <name type="scientific">Microtus ochrogaster</name>
    <name type="common">Prairie vole</name>
    <dbReference type="NCBI Taxonomy" id="79684"/>
    <lineage>
        <taxon>Eukaryota</taxon>
        <taxon>Metazoa</taxon>
        <taxon>Chordata</taxon>
        <taxon>Craniata</taxon>
        <taxon>Vertebrata</taxon>
        <taxon>Euteleostomi</taxon>
        <taxon>Mammalia</taxon>
        <taxon>Eutheria</taxon>
        <taxon>Euarchontoglires</taxon>
        <taxon>Glires</taxon>
        <taxon>Rodentia</taxon>
        <taxon>Myomorpha</taxon>
        <taxon>Muroidea</taxon>
        <taxon>Cricetidae</taxon>
        <taxon>Arvicolinae</taxon>
        <taxon>Microtus</taxon>
    </lineage>
</organism>
<dbReference type="InterPro" id="IPR009006">
    <property type="entry name" value="Ala_racemase/Decarboxylase_C"/>
</dbReference>